<keyword evidence="1" id="KW-1133">Transmembrane helix</keyword>
<feature type="transmembrane region" description="Helical" evidence="1">
    <location>
        <begin position="255"/>
        <end position="273"/>
    </location>
</feature>
<name>A0A7V9W0X7_9GAMM</name>
<dbReference type="Proteomes" id="UP000814353">
    <property type="component" value="Unassembled WGS sequence"/>
</dbReference>
<dbReference type="Proteomes" id="UP000518091">
    <property type="component" value="Unassembled WGS sequence"/>
</dbReference>
<sequence>MNWTLLKNVAKWVWLCAIVIFSIYYAVNKSDLILQALSLLSWEILLGVFFLIFLAKLCLVANMWLAASHFSINFGWIDCYRIYNLTQLAKYIPGSIWQFVGRIAILRERGVAAQNIRDSLLAEHLWVMASAAVMGVVLIAASQPDLLHLWFDNFDFNIRLQWVLVGSALVIASAIAVFFLRSHLLRWFLKLRPPVLAMPALLFTWLFLGASLWVTMAPFAEPSPPLAFVIGIYCLAYVAGFLVPFAPAGLGVRETVFALFLMPFINVDIAVLLAAINRILYFSVEIVAVVFCFRAKGFKINKIG</sequence>
<feature type="transmembrane region" description="Helical" evidence="1">
    <location>
        <begin position="162"/>
        <end position="180"/>
    </location>
</feature>
<feature type="transmembrane region" description="Helical" evidence="1">
    <location>
        <begin position="200"/>
        <end position="220"/>
    </location>
</feature>
<keyword evidence="1" id="KW-0812">Transmembrane</keyword>
<feature type="transmembrane region" description="Helical" evidence="1">
    <location>
        <begin position="125"/>
        <end position="142"/>
    </location>
</feature>
<evidence type="ECO:0000313" key="3">
    <source>
        <dbReference type="EMBL" id="MCG6662920.1"/>
    </source>
</evidence>
<evidence type="ECO:0000256" key="1">
    <source>
        <dbReference type="SAM" id="Phobius"/>
    </source>
</evidence>
<reference evidence="2 4" key="2">
    <citation type="submission" date="2020-07" db="EMBL/GenBank/DDBJ databases">
        <title>Identification of Halomonas strains.</title>
        <authorList>
            <person name="Xiao Z."/>
            <person name="Shen J."/>
        </authorList>
    </citation>
    <scope>NUCLEOTIDE SEQUENCE [LARGE SCALE GENOMIC DNA]</scope>
    <source>
        <strain evidence="2 4">DSM 17331</strain>
    </source>
</reference>
<dbReference type="EMBL" id="JACEFT010000008">
    <property type="protein sequence ID" value="MBA2778993.1"/>
    <property type="molecule type" value="Genomic_DNA"/>
</dbReference>
<gene>
    <name evidence="2" type="ORF">H1D44_08775</name>
    <name evidence="3" type="ORF">HOP48_15375</name>
</gene>
<protein>
    <submittedName>
        <fullName evidence="2">Flippase-like domain-containing protein</fullName>
    </submittedName>
</protein>
<reference evidence="3 5" key="1">
    <citation type="submission" date="2020-05" db="EMBL/GenBank/DDBJ databases">
        <title>Comparative genomic analysis of denitrifying bacteria from Halomonas genus.</title>
        <authorList>
            <person name="Wang L."/>
            <person name="Shao Z."/>
        </authorList>
    </citation>
    <scope>NUCLEOTIDE SEQUENCE [LARGE SCALE GENOMIC DNA]</scope>
    <source>
        <strain evidence="3 5">DSM 17331</strain>
    </source>
</reference>
<dbReference type="EMBL" id="JABFUB010000014">
    <property type="protein sequence ID" value="MCG6662920.1"/>
    <property type="molecule type" value="Genomic_DNA"/>
</dbReference>
<dbReference type="AlphaFoldDB" id="A0A7V9W0X7"/>
<feature type="transmembrane region" description="Helical" evidence="1">
    <location>
        <begin position="226"/>
        <end position="243"/>
    </location>
</feature>
<evidence type="ECO:0000313" key="2">
    <source>
        <dbReference type="EMBL" id="MBA2778993.1"/>
    </source>
</evidence>
<dbReference type="RefSeq" id="WP_181514471.1">
    <property type="nucleotide sequence ID" value="NZ_JABFUB010000014.1"/>
</dbReference>
<organism evidence="2 4">
    <name type="scientific">Billgrantia kenyensis</name>
    <dbReference type="NCBI Taxonomy" id="321266"/>
    <lineage>
        <taxon>Bacteria</taxon>
        <taxon>Pseudomonadati</taxon>
        <taxon>Pseudomonadota</taxon>
        <taxon>Gammaproteobacteria</taxon>
        <taxon>Oceanospirillales</taxon>
        <taxon>Halomonadaceae</taxon>
        <taxon>Billgrantia</taxon>
    </lineage>
</organism>
<accession>A0A7V9W0X7</accession>
<feature type="transmembrane region" description="Helical" evidence="1">
    <location>
        <begin position="39"/>
        <end position="65"/>
    </location>
</feature>
<evidence type="ECO:0000313" key="4">
    <source>
        <dbReference type="Proteomes" id="UP000518091"/>
    </source>
</evidence>
<keyword evidence="1" id="KW-0472">Membrane</keyword>
<keyword evidence="5" id="KW-1185">Reference proteome</keyword>
<comment type="caution">
    <text evidence="2">The sequence shown here is derived from an EMBL/GenBank/DDBJ whole genome shotgun (WGS) entry which is preliminary data.</text>
</comment>
<feature type="transmembrane region" description="Helical" evidence="1">
    <location>
        <begin position="279"/>
        <end position="295"/>
    </location>
</feature>
<proteinExistence type="predicted"/>
<evidence type="ECO:0000313" key="5">
    <source>
        <dbReference type="Proteomes" id="UP000814353"/>
    </source>
</evidence>
<feature type="transmembrane region" description="Helical" evidence="1">
    <location>
        <begin position="12"/>
        <end position="27"/>
    </location>
</feature>